<evidence type="ECO:0000313" key="7">
    <source>
        <dbReference type="Proteomes" id="UP000050398"/>
    </source>
</evidence>
<dbReference type="CDD" id="cd06171">
    <property type="entry name" value="Sigma70_r4"/>
    <property type="match status" value="1"/>
</dbReference>
<gene>
    <name evidence="6" type="ORF">AM506_17845</name>
</gene>
<dbReference type="NCBIfam" id="TIGR02937">
    <property type="entry name" value="sigma70-ECF"/>
    <property type="match status" value="1"/>
</dbReference>
<comment type="caution">
    <text evidence="6">The sequence shown here is derived from an EMBL/GenBank/DDBJ whole genome shotgun (WGS) entry which is preliminary data.</text>
</comment>
<evidence type="ECO:0000256" key="3">
    <source>
        <dbReference type="ARBA" id="ARBA00023125"/>
    </source>
</evidence>
<evidence type="ECO:0000256" key="4">
    <source>
        <dbReference type="ARBA" id="ARBA00023163"/>
    </source>
</evidence>
<keyword evidence="4" id="KW-0804">Transcription</keyword>
<dbReference type="InterPro" id="IPR014284">
    <property type="entry name" value="RNA_pol_sigma-70_dom"/>
</dbReference>
<evidence type="ECO:0000256" key="1">
    <source>
        <dbReference type="ARBA" id="ARBA00023015"/>
    </source>
</evidence>
<evidence type="ECO:0000259" key="5">
    <source>
        <dbReference type="Pfam" id="PF04545"/>
    </source>
</evidence>
<dbReference type="InterPro" id="IPR007630">
    <property type="entry name" value="RNA_pol_sigma70_r4"/>
</dbReference>
<reference evidence="6 7" key="1">
    <citation type="submission" date="2015-08" db="EMBL/GenBank/DDBJ databases">
        <title>Draft Genome Sequence of Bacillus vietnamensis UCD-SED5.</title>
        <authorList>
            <person name="Lee R.D."/>
            <person name="Jospin G."/>
            <person name="Lang J.M."/>
            <person name="Coil D.A."/>
            <person name="Eisen J.A."/>
        </authorList>
    </citation>
    <scope>NUCLEOTIDE SEQUENCE [LARGE SCALE GENOMIC DNA]</scope>
    <source>
        <strain evidence="6 7">UCD-SED5</strain>
    </source>
</reference>
<dbReference type="InterPro" id="IPR013324">
    <property type="entry name" value="RNA_pol_sigma_r3/r4-like"/>
</dbReference>
<accession>A0A0P6WBF9</accession>
<dbReference type="AlphaFoldDB" id="A0A0P6WBF9"/>
<evidence type="ECO:0000256" key="2">
    <source>
        <dbReference type="ARBA" id="ARBA00023082"/>
    </source>
</evidence>
<organism evidence="6 7">
    <name type="scientific">Rossellomorea vietnamensis</name>
    <dbReference type="NCBI Taxonomy" id="218284"/>
    <lineage>
        <taxon>Bacteria</taxon>
        <taxon>Bacillati</taxon>
        <taxon>Bacillota</taxon>
        <taxon>Bacilli</taxon>
        <taxon>Bacillales</taxon>
        <taxon>Bacillaceae</taxon>
        <taxon>Rossellomorea</taxon>
    </lineage>
</organism>
<dbReference type="Gene3D" id="1.20.140.160">
    <property type="match status" value="1"/>
</dbReference>
<dbReference type="EMBL" id="LIXZ01000018">
    <property type="protein sequence ID" value="KPL58182.1"/>
    <property type="molecule type" value="Genomic_DNA"/>
</dbReference>
<dbReference type="GO" id="GO:0006352">
    <property type="term" value="P:DNA-templated transcription initiation"/>
    <property type="evidence" value="ECO:0007669"/>
    <property type="project" value="InterPro"/>
</dbReference>
<proteinExistence type="predicted"/>
<feature type="domain" description="RNA polymerase sigma-70 region 4" evidence="5">
    <location>
        <begin position="137"/>
        <end position="183"/>
    </location>
</feature>
<dbReference type="Proteomes" id="UP000050398">
    <property type="component" value="Unassembled WGS sequence"/>
</dbReference>
<dbReference type="PATRIC" id="fig|218284.4.peg.1783"/>
<dbReference type="OrthoDB" id="2942336at2"/>
<dbReference type="GO" id="GO:0003677">
    <property type="term" value="F:DNA binding"/>
    <property type="evidence" value="ECO:0007669"/>
    <property type="project" value="UniProtKB-KW"/>
</dbReference>
<dbReference type="RefSeq" id="WP_060673958.1">
    <property type="nucleotide sequence ID" value="NZ_LIXZ01000018.1"/>
</dbReference>
<keyword evidence="1" id="KW-0805">Transcription regulation</keyword>
<dbReference type="Pfam" id="PF04545">
    <property type="entry name" value="Sigma70_r4"/>
    <property type="match status" value="1"/>
</dbReference>
<dbReference type="SUPFAM" id="SSF88659">
    <property type="entry name" value="Sigma3 and sigma4 domains of RNA polymerase sigma factors"/>
    <property type="match status" value="1"/>
</dbReference>
<keyword evidence="2" id="KW-0731">Sigma factor</keyword>
<dbReference type="GO" id="GO:0016987">
    <property type="term" value="F:sigma factor activity"/>
    <property type="evidence" value="ECO:0007669"/>
    <property type="project" value="UniProtKB-KW"/>
</dbReference>
<name>A0A0P6WBF9_9BACI</name>
<dbReference type="PANTHER" id="PTHR30385">
    <property type="entry name" value="SIGMA FACTOR F FLAGELLAR"/>
    <property type="match status" value="1"/>
</dbReference>
<evidence type="ECO:0000313" key="6">
    <source>
        <dbReference type="EMBL" id="KPL58182.1"/>
    </source>
</evidence>
<keyword evidence="3" id="KW-0238">DNA-binding</keyword>
<sequence length="206" mass="23966">MDSLVSEFYRHYSHLKYNKAVDSFISQTENRKLVEDFLRHPTASKEDHLNEAFKAYYFDIRFTSYVSSSLYYHSVNFDKHIRKYSERHPLTLDNQIGEDGGSYVDLVPDPASDITPFTMYSTLMECLENEELLQAYKTLTDKQKHILDLAYVQELSNTEIARMLGVSQQAVSKTHRKALRRLKSILEKGESINHGNFIRPSQRSEG</sequence>
<protein>
    <recommendedName>
        <fullName evidence="5">RNA polymerase sigma-70 region 4 domain-containing protein</fullName>
    </recommendedName>
</protein>